<organism evidence="2">
    <name type="scientific">uncultured Colwellia sp</name>
    <dbReference type="NCBI Taxonomy" id="154336"/>
    <lineage>
        <taxon>Bacteria</taxon>
        <taxon>Pseudomonadati</taxon>
        <taxon>Pseudomonadota</taxon>
        <taxon>Gammaproteobacteria</taxon>
        <taxon>Alteromonadales</taxon>
        <taxon>Colwelliaceae</taxon>
        <taxon>Colwellia</taxon>
        <taxon>environmental samples</taxon>
    </lineage>
</organism>
<dbReference type="EMBL" id="KF128169">
    <property type="protein sequence ID" value="AIA95532.1"/>
    <property type="molecule type" value="Genomic_DNA"/>
</dbReference>
<protein>
    <submittedName>
        <fullName evidence="2">CAZy families GH13 protein</fullName>
    </submittedName>
</protein>
<feature type="domain" description="Maltogenic amylase-like C-terminal" evidence="1">
    <location>
        <begin position="20"/>
        <end position="86"/>
    </location>
</feature>
<evidence type="ECO:0000313" key="2">
    <source>
        <dbReference type="EMBL" id="AIA95532.1"/>
    </source>
</evidence>
<dbReference type="Pfam" id="PF16657">
    <property type="entry name" value="Malt_amylase_C"/>
    <property type="match status" value="1"/>
</dbReference>
<dbReference type="SUPFAM" id="SSF51011">
    <property type="entry name" value="Glycosyl hydrolase domain"/>
    <property type="match status" value="1"/>
</dbReference>
<sequence length="113" mass="12143">FRAFMQWRRDQPALRRGDIRFLDTAEPVLAFTRALDGDAVLAAFNLSAGEVAVELALAGDAPVLQGHGLPQGRMADGRLRLPAHGAVFVRLGTRQRQALEQQGALAVDRGVAA</sequence>
<dbReference type="InterPro" id="IPR013780">
    <property type="entry name" value="Glyco_hydro_b"/>
</dbReference>
<evidence type="ECO:0000259" key="1">
    <source>
        <dbReference type="Pfam" id="PF16657"/>
    </source>
</evidence>
<dbReference type="InterPro" id="IPR032091">
    <property type="entry name" value="Malt_amylase-like_C"/>
</dbReference>
<name>A0A060CKN5_9GAMM</name>
<accession>A0A060CKN5</accession>
<feature type="non-terminal residue" evidence="2">
    <location>
        <position position="1"/>
    </location>
</feature>
<reference evidence="2" key="1">
    <citation type="journal article" date="2013" name="Environ. Microbiol.">
        <title>Seasonally variable intestinal metagenomes of the red palm weevil (Rhynchophorus ferrugineus).</title>
        <authorList>
            <person name="Jia S."/>
            <person name="Zhang X."/>
            <person name="Zhang G."/>
            <person name="Yin A."/>
            <person name="Zhang S."/>
            <person name="Li F."/>
            <person name="Wang L."/>
            <person name="Zhao D."/>
            <person name="Yun Q."/>
            <person name="Tala"/>
            <person name="Wang J."/>
            <person name="Sun G."/>
            <person name="Baabdullah M."/>
            <person name="Yu X."/>
            <person name="Hu S."/>
            <person name="Al-Mssallem I.S."/>
            <person name="Yu J."/>
        </authorList>
    </citation>
    <scope>NUCLEOTIDE SEQUENCE</scope>
</reference>
<dbReference type="AlphaFoldDB" id="A0A060CKN5"/>
<proteinExistence type="predicted"/>
<dbReference type="Gene3D" id="2.60.40.1180">
    <property type="entry name" value="Golgi alpha-mannosidase II"/>
    <property type="match status" value="1"/>
</dbReference>